<dbReference type="SMART" id="SM00499">
    <property type="entry name" value="AAI"/>
    <property type="match status" value="1"/>
</dbReference>
<dbReference type="Gramene" id="TraesWEE_scaffold_083006_01G000100.1">
    <property type="protein sequence ID" value="TraesWEE_scaffold_083006_01G000100.1"/>
    <property type="gene ID" value="TraesWEE_scaffold_083006_01G000100"/>
</dbReference>
<dbReference type="Gramene" id="TraesCAD_scaffold_021643_01G000100.1">
    <property type="protein sequence ID" value="TraesCAD_scaffold_021643_01G000100.1"/>
    <property type="gene ID" value="TraesCAD_scaffold_021643_01G000100"/>
</dbReference>
<keyword evidence="1" id="KW-0446">Lipid-binding</keyword>
<dbReference type="InterPro" id="IPR000528">
    <property type="entry name" value="Plant_nsLTP"/>
</dbReference>
<dbReference type="Gramene" id="TraesCS2A02G477700.1">
    <property type="protein sequence ID" value="TraesCS2A02G477700.1.cds1"/>
    <property type="gene ID" value="TraesCS2A02G477700"/>
</dbReference>
<evidence type="ECO:0000256" key="2">
    <source>
        <dbReference type="SAM" id="Phobius"/>
    </source>
</evidence>
<evidence type="ECO:0000256" key="1">
    <source>
        <dbReference type="RuleBase" id="RU000628"/>
    </source>
</evidence>
<keyword evidence="1" id="KW-0813">Transport</keyword>
<keyword evidence="2" id="KW-0472">Membrane</keyword>
<comment type="function">
    <text evidence="1">Plant non-specific lipid-transfer proteins transfer phospholipids as well as galactolipids across membranes. May play a role in wax or cutin deposition in the cell walls of expanding epidermal cells and certain secretory tissues.</text>
</comment>
<dbReference type="Gene3D" id="1.10.110.10">
    <property type="entry name" value="Plant lipid-transfer and hydrophobic proteins"/>
    <property type="match status" value="1"/>
</dbReference>
<evidence type="ECO:0000313" key="4">
    <source>
        <dbReference type="EnsemblPlants" id="TraesCS2A02G477700.1.cds1"/>
    </source>
</evidence>
<accession>A0A3B6B6T8</accession>
<reference evidence="4" key="2">
    <citation type="submission" date="2018-10" db="UniProtKB">
        <authorList>
            <consortium name="EnsemblPlants"/>
        </authorList>
    </citation>
    <scope>IDENTIFICATION</scope>
</reference>
<keyword evidence="5" id="KW-1185">Reference proteome</keyword>
<proteinExistence type="inferred from homology"/>
<dbReference type="PRINTS" id="PR00382">
    <property type="entry name" value="LIPIDTRNSFER"/>
</dbReference>
<dbReference type="GO" id="GO:0008289">
    <property type="term" value="F:lipid binding"/>
    <property type="evidence" value="ECO:0007669"/>
    <property type="project" value="UniProtKB-KW"/>
</dbReference>
<dbReference type="Proteomes" id="UP000019116">
    <property type="component" value="Chromosome 2A"/>
</dbReference>
<name>A0A3B6B6T8_WHEAT</name>
<dbReference type="PANTHER" id="PTHR33076">
    <property type="entry name" value="NON-SPECIFIC LIPID-TRANSFER PROTEIN 2-RELATED"/>
    <property type="match status" value="1"/>
</dbReference>
<dbReference type="Gramene" id="TraesCS2A03G1118900.1">
    <property type="protein sequence ID" value="TraesCS2A03G1118900.1.CDS1"/>
    <property type="gene ID" value="TraesCS2A03G1118900"/>
</dbReference>
<dbReference type="GO" id="GO:0006869">
    <property type="term" value="P:lipid transport"/>
    <property type="evidence" value="ECO:0007669"/>
    <property type="project" value="InterPro"/>
</dbReference>
<dbReference type="AlphaFoldDB" id="A0A3B6B6T8"/>
<evidence type="ECO:0000259" key="3">
    <source>
        <dbReference type="SMART" id="SM00499"/>
    </source>
</evidence>
<feature type="domain" description="Bifunctional inhibitor/plant lipid transfer protein/seed storage helical" evidence="3">
    <location>
        <begin position="118"/>
        <end position="201"/>
    </location>
</feature>
<dbReference type="SMR" id="A0A3B6B6T8"/>
<dbReference type="Gramene" id="TraesCLE_scaffold_004598_01G000600.1">
    <property type="protein sequence ID" value="TraesCLE_scaffold_004598_01G000600.1"/>
    <property type="gene ID" value="TraesCLE_scaffold_004598_01G000600"/>
</dbReference>
<dbReference type="STRING" id="4565.A0A3B6B6T8"/>
<reference evidence="4" key="1">
    <citation type="submission" date="2018-08" db="EMBL/GenBank/DDBJ databases">
        <authorList>
            <person name="Rossello M."/>
        </authorList>
    </citation>
    <scope>NUCLEOTIDE SEQUENCE [LARGE SCALE GENOMIC DNA]</scope>
    <source>
        <strain evidence="4">cv. Chinese Spring</strain>
    </source>
</reference>
<organism evidence="4">
    <name type="scientific">Triticum aestivum</name>
    <name type="common">Wheat</name>
    <dbReference type="NCBI Taxonomy" id="4565"/>
    <lineage>
        <taxon>Eukaryota</taxon>
        <taxon>Viridiplantae</taxon>
        <taxon>Streptophyta</taxon>
        <taxon>Embryophyta</taxon>
        <taxon>Tracheophyta</taxon>
        <taxon>Spermatophyta</taxon>
        <taxon>Magnoliopsida</taxon>
        <taxon>Liliopsida</taxon>
        <taxon>Poales</taxon>
        <taxon>Poaceae</taxon>
        <taxon>BOP clade</taxon>
        <taxon>Pooideae</taxon>
        <taxon>Triticodae</taxon>
        <taxon>Triticeae</taxon>
        <taxon>Triticinae</taxon>
        <taxon>Triticum</taxon>
    </lineage>
</organism>
<dbReference type="CDD" id="cd01960">
    <property type="entry name" value="nsLTP1"/>
    <property type="match status" value="1"/>
</dbReference>
<dbReference type="Gramene" id="TraesROB_scaffold_021051_01G000100.1">
    <property type="protein sequence ID" value="TraesROB_scaffold_021051_01G000100.1"/>
    <property type="gene ID" value="TraesROB_scaffold_021051_01G000100"/>
</dbReference>
<sequence>MRMHASMHAPLATHGVRAWTRACTHHRPSATLQCNTATPIFFSLAISRPPAIYTPLHGVPSPPPPHKLIKLSAPSQLHGFQQANRSTRSSMARVALVAVFAVLAALAVAEMASGAVTCGDVTSAVAPCMSYARGQASAPSGACCSGVRTLNAKASTPADRKAACNCLKNLAGSGISMGNAANIPGKCGVSVSFPINTKTNCN</sequence>
<dbReference type="SUPFAM" id="SSF47699">
    <property type="entry name" value="Bifunctional inhibitor/lipid-transfer protein/seed storage 2S albumin"/>
    <property type="match status" value="1"/>
</dbReference>
<dbReference type="OrthoDB" id="1890443at2759"/>
<feature type="transmembrane region" description="Helical" evidence="2">
    <location>
        <begin position="94"/>
        <end position="116"/>
    </location>
</feature>
<dbReference type="InterPro" id="IPR036312">
    <property type="entry name" value="Bifun_inhib/LTP/seed_sf"/>
</dbReference>
<dbReference type="InterPro" id="IPR016140">
    <property type="entry name" value="Bifunc_inhib/LTP/seed_store"/>
</dbReference>
<keyword evidence="2" id="KW-0812">Transmembrane</keyword>
<protein>
    <recommendedName>
        <fullName evidence="1">Non-specific lipid-transfer protein</fullName>
    </recommendedName>
</protein>
<dbReference type="Pfam" id="PF00234">
    <property type="entry name" value="Tryp_alpha_amyl"/>
    <property type="match status" value="1"/>
</dbReference>
<keyword evidence="2" id="KW-1133">Transmembrane helix</keyword>
<evidence type="ECO:0000313" key="5">
    <source>
        <dbReference type="Proteomes" id="UP000019116"/>
    </source>
</evidence>
<dbReference type="EnsemblPlants" id="TraesCS2A02G477700.1">
    <property type="protein sequence ID" value="TraesCS2A02G477700.1.cds1"/>
    <property type="gene ID" value="TraesCS2A02G477700"/>
</dbReference>
<comment type="similarity">
    <text evidence="1">Belongs to the plant LTP family.</text>
</comment>